<evidence type="ECO:0000256" key="2">
    <source>
        <dbReference type="ARBA" id="ARBA00022803"/>
    </source>
</evidence>
<dbReference type="OrthoDB" id="5988001at2759"/>
<dbReference type="Proteomes" id="UP001152795">
    <property type="component" value="Unassembled WGS sequence"/>
</dbReference>
<proteinExistence type="predicted"/>
<gene>
    <name evidence="4" type="ORF">PACLA_8A049526</name>
</gene>
<sequence>MAADKLKKLEARGRAAFLQKDISSATRYFMQALEKKNSPEYSKSTPPKRKRDKPRSKSLHSLNNNNEDDQVWILQKTNDKRNKKNEKEHGRKKKVEEESSVEMLDGIISDADTAIQRFPSFPMGYLRKASALILLNQWDEARQTYTTGLEHCSESSLLISALYNLNKTHKITSCAANLDMKQLSDLLNDNSSSPTMPPPTAVTARRNKFRLQGQRRLTKKIFPRAETDAFSIPQIKTTSFRRTNSTSTVTHL</sequence>
<comment type="caution">
    <text evidence="4">The sequence shown here is derived from an EMBL/GenBank/DDBJ whole genome shotgun (WGS) entry which is preliminary data.</text>
</comment>
<dbReference type="SMART" id="SM00028">
    <property type="entry name" value="TPR"/>
    <property type="match status" value="2"/>
</dbReference>
<evidence type="ECO:0000256" key="1">
    <source>
        <dbReference type="ARBA" id="ARBA00022737"/>
    </source>
</evidence>
<keyword evidence="2" id="KW-0802">TPR repeat</keyword>
<dbReference type="PANTHER" id="PTHR22904:SF523">
    <property type="entry name" value="STRESS-INDUCED-PHOSPHOPROTEIN 1"/>
    <property type="match status" value="1"/>
</dbReference>
<dbReference type="GO" id="GO:0051879">
    <property type="term" value="F:Hsp90 protein binding"/>
    <property type="evidence" value="ECO:0007669"/>
    <property type="project" value="TreeGrafter"/>
</dbReference>
<organism evidence="4 5">
    <name type="scientific">Paramuricea clavata</name>
    <name type="common">Red gorgonian</name>
    <name type="synonym">Violescent sea-whip</name>
    <dbReference type="NCBI Taxonomy" id="317549"/>
    <lineage>
        <taxon>Eukaryota</taxon>
        <taxon>Metazoa</taxon>
        <taxon>Cnidaria</taxon>
        <taxon>Anthozoa</taxon>
        <taxon>Octocorallia</taxon>
        <taxon>Malacalcyonacea</taxon>
        <taxon>Plexauridae</taxon>
        <taxon>Paramuricea</taxon>
    </lineage>
</organism>
<dbReference type="PANTHER" id="PTHR22904">
    <property type="entry name" value="TPR REPEAT CONTAINING PROTEIN"/>
    <property type="match status" value="1"/>
</dbReference>
<dbReference type="EMBL" id="CACRXK020000403">
    <property type="protein sequence ID" value="CAB3981564.1"/>
    <property type="molecule type" value="Genomic_DNA"/>
</dbReference>
<keyword evidence="1" id="KW-0677">Repeat</keyword>
<accession>A0A6S7FNU7</accession>
<reference evidence="4" key="1">
    <citation type="submission" date="2020-04" db="EMBL/GenBank/DDBJ databases">
        <authorList>
            <person name="Alioto T."/>
            <person name="Alioto T."/>
            <person name="Gomez Garrido J."/>
        </authorList>
    </citation>
    <scope>NUCLEOTIDE SEQUENCE</scope>
    <source>
        <strain evidence="4">A484AB</strain>
    </source>
</reference>
<keyword evidence="5" id="KW-1185">Reference proteome</keyword>
<dbReference type="SUPFAM" id="SSF48452">
    <property type="entry name" value="TPR-like"/>
    <property type="match status" value="1"/>
</dbReference>
<evidence type="ECO:0000256" key="3">
    <source>
        <dbReference type="SAM" id="MobiDB-lite"/>
    </source>
</evidence>
<protein>
    <submittedName>
        <fullName evidence="4">Stress-induced-phospho 1</fullName>
    </submittedName>
</protein>
<dbReference type="InterPro" id="IPR011990">
    <property type="entry name" value="TPR-like_helical_dom_sf"/>
</dbReference>
<feature type="compositionally biased region" description="Basic residues" evidence="3">
    <location>
        <begin position="46"/>
        <end position="58"/>
    </location>
</feature>
<feature type="compositionally biased region" description="Basic and acidic residues" evidence="3">
    <location>
        <begin position="77"/>
        <end position="97"/>
    </location>
</feature>
<evidence type="ECO:0000313" key="4">
    <source>
        <dbReference type="EMBL" id="CAB3981564.1"/>
    </source>
</evidence>
<name>A0A6S7FNU7_PARCT</name>
<dbReference type="Gene3D" id="1.25.40.10">
    <property type="entry name" value="Tetratricopeptide repeat domain"/>
    <property type="match status" value="1"/>
</dbReference>
<dbReference type="AlphaFoldDB" id="A0A6S7FNU7"/>
<dbReference type="InterPro" id="IPR019734">
    <property type="entry name" value="TPR_rpt"/>
</dbReference>
<feature type="region of interest" description="Disordered" evidence="3">
    <location>
        <begin position="33"/>
        <end position="99"/>
    </location>
</feature>
<evidence type="ECO:0000313" key="5">
    <source>
        <dbReference type="Proteomes" id="UP001152795"/>
    </source>
</evidence>